<feature type="transmembrane region" description="Helical" evidence="1">
    <location>
        <begin position="6"/>
        <end position="33"/>
    </location>
</feature>
<evidence type="ECO:0000313" key="2">
    <source>
        <dbReference type="EMBL" id="GAA0726599.1"/>
    </source>
</evidence>
<comment type="caution">
    <text evidence="2">The sequence shown here is derived from an EMBL/GenBank/DDBJ whole genome shotgun (WGS) entry which is preliminary data.</text>
</comment>
<dbReference type="EMBL" id="BAAACF010000002">
    <property type="protein sequence ID" value="GAA0726599.1"/>
    <property type="molecule type" value="Genomic_DNA"/>
</dbReference>
<dbReference type="Pfam" id="PF14584">
    <property type="entry name" value="DUF4446"/>
    <property type="match status" value="1"/>
</dbReference>
<gene>
    <name evidence="2" type="ORF">GCM10008905_23370</name>
</gene>
<keyword evidence="1" id="KW-1133">Transmembrane helix</keyword>
<reference evidence="2 3" key="1">
    <citation type="journal article" date="2019" name="Int. J. Syst. Evol. Microbiol.">
        <title>The Global Catalogue of Microorganisms (GCM) 10K type strain sequencing project: providing services to taxonomists for standard genome sequencing and annotation.</title>
        <authorList>
            <consortium name="The Broad Institute Genomics Platform"/>
            <consortium name="The Broad Institute Genome Sequencing Center for Infectious Disease"/>
            <person name="Wu L."/>
            <person name="Ma J."/>
        </authorList>
    </citation>
    <scope>NUCLEOTIDE SEQUENCE [LARGE SCALE GENOMIC DNA]</scope>
    <source>
        <strain evidence="2 3">JCM 1405</strain>
    </source>
</reference>
<name>A0ABN1J2Z9_9CLOT</name>
<evidence type="ECO:0000256" key="1">
    <source>
        <dbReference type="SAM" id="Phobius"/>
    </source>
</evidence>
<proteinExistence type="predicted"/>
<accession>A0ABN1J2Z9</accession>
<organism evidence="2 3">
    <name type="scientific">Clostridium malenominatum</name>
    <dbReference type="NCBI Taxonomy" id="1539"/>
    <lineage>
        <taxon>Bacteria</taxon>
        <taxon>Bacillati</taxon>
        <taxon>Bacillota</taxon>
        <taxon>Clostridia</taxon>
        <taxon>Eubacteriales</taxon>
        <taxon>Clostridiaceae</taxon>
        <taxon>Clostridium</taxon>
    </lineage>
</organism>
<keyword evidence="1" id="KW-0472">Membrane</keyword>
<dbReference type="InterPro" id="IPR027981">
    <property type="entry name" value="DUF4446"/>
</dbReference>
<protein>
    <submittedName>
        <fullName evidence="2">DUF4446 family protein</fullName>
    </submittedName>
</protein>
<keyword evidence="1" id="KW-0812">Transmembrane</keyword>
<sequence>MELIMSYQPIILIVLIILILILFLIIIIQFSAINKLEKRYRKFMRGVDNKNIEEIIISYLDRVDSAVQQSNNIKISVEEINSRLNNCVQKYSIMRYRAFEDVGSDLSYSIALLDNKNDGIILTGIYGRTDSTTYAKPIDKGLSRYELSEEENYVLKDAINKNI</sequence>
<dbReference type="RefSeq" id="WP_343769889.1">
    <property type="nucleotide sequence ID" value="NZ_BAAACF010000002.1"/>
</dbReference>
<keyword evidence="3" id="KW-1185">Reference proteome</keyword>
<evidence type="ECO:0000313" key="3">
    <source>
        <dbReference type="Proteomes" id="UP001500339"/>
    </source>
</evidence>
<dbReference type="Proteomes" id="UP001500339">
    <property type="component" value="Unassembled WGS sequence"/>
</dbReference>